<dbReference type="Pfam" id="PF05667">
    <property type="entry name" value="CCDC22_CC"/>
    <property type="match status" value="1"/>
</dbReference>
<feature type="region of interest" description="Disordered" evidence="3">
    <location>
        <begin position="358"/>
        <end position="377"/>
    </location>
</feature>
<keyword evidence="2" id="KW-0175">Coiled coil</keyword>
<evidence type="ECO:0000256" key="2">
    <source>
        <dbReference type="SAM" id="Coils"/>
    </source>
</evidence>
<dbReference type="InterPro" id="IPR048348">
    <property type="entry name" value="CCDC22_CC"/>
</dbReference>
<dbReference type="GO" id="GO:2000060">
    <property type="term" value="P:positive regulation of ubiquitin-dependent protein catabolic process"/>
    <property type="evidence" value="ECO:0007669"/>
    <property type="project" value="TreeGrafter"/>
</dbReference>
<reference evidence="6 7" key="1">
    <citation type="journal article" date="2020" name="Nat. Commun.">
        <title>Genome of Tripterygium wilfordii and identification of cytochrome P450 involved in triptolide biosynthesis.</title>
        <authorList>
            <person name="Tu L."/>
            <person name="Su P."/>
            <person name="Zhang Z."/>
            <person name="Gao L."/>
            <person name="Wang J."/>
            <person name="Hu T."/>
            <person name="Zhou J."/>
            <person name="Zhang Y."/>
            <person name="Zhao Y."/>
            <person name="Liu Y."/>
            <person name="Song Y."/>
            <person name="Tong Y."/>
            <person name="Lu Y."/>
            <person name="Yang J."/>
            <person name="Xu C."/>
            <person name="Jia M."/>
            <person name="Peters R.J."/>
            <person name="Huang L."/>
            <person name="Gao W."/>
        </authorList>
    </citation>
    <scope>NUCLEOTIDE SEQUENCE [LARGE SCALE GENOMIC DNA]</scope>
    <source>
        <strain evidence="7">cv. XIE 37</strain>
        <tissue evidence="6">Leaf</tissue>
    </source>
</reference>
<gene>
    <name evidence="6" type="ORF">HS088_TW21G00626</name>
</gene>
<feature type="domain" description="CCDC22 coiled-coil" evidence="4">
    <location>
        <begin position="220"/>
        <end position="480"/>
    </location>
</feature>
<dbReference type="Pfam" id="PF21674">
    <property type="entry name" value="CCDC22_N"/>
    <property type="match status" value="1"/>
</dbReference>
<dbReference type="FunCoup" id="A0A7J7C2Y7">
    <property type="interactions" value="3422"/>
</dbReference>
<sequence>MEESQEILLNSLENAGVLVPDDVASIRDLSPMALASICAQCLNIIQPRTATFPTTLPDSMVDKFKVCTDMALAVKKLGFSGDMSYYKFLYPTEEDLYKLVRFLVERLPKLSEGVEIVKPKENKLKSASEDLIVEADIENHLEIGARLEDLRLNTEGQPSTNFKAKVSSLSGSYEDPLAVNSIVDSGTQGSGRGNDSTEDPPESGQGAFGVEGTVVENKLQVISLQQQASEIIEETEMLQNQGKDLTEELTAKTSELQHLDEELKLLREAAEMGFDDQYPIDHYFEQLNKQIDAKKQNITEMELQWEAIKKPLAEKKKSLLESLCVNNPEALEIFHKLSEVELEKQSVLSEVKKREEEHAKLSSDLKKQPKQASRGSYIQRIKEITKNSRKQDADIERILIETRKLQLESNSIQESLHRTFAFVDELVFREAKKDPVGRQAYKLLTSIHDTFEQISDKILATDRIRREVAEHEKKLSTMTSQSLHMHKLQADIDAIVKENEYLEQRIRD</sequence>
<dbReference type="EMBL" id="JAAARO010000021">
    <property type="protein sequence ID" value="KAF5728478.1"/>
    <property type="molecule type" value="Genomic_DNA"/>
</dbReference>
<dbReference type="InterPro" id="IPR048349">
    <property type="entry name" value="CCDC22_N"/>
</dbReference>
<protein>
    <submittedName>
        <fullName evidence="6">Coiled-coil domain-containing protein 22 isoform X1</fullName>
    </submittedName>
</protein>
<evidence type="ECO:0000313" key="7">
    <source>
        <dbReference type="Proteomes" id="UP000593562"/>
    </source>
</evidence>
<feature type="region of interest" description="Disordered" evidence="3">
    <location>
        <begin position="181"/>
        <end position="208"/>
    </location>
</feature>
<keyword evidence="7" id="KW-1185">Reference proteome</keyword>
<evidence type="ECO:0000259" key="4">
    <source>
        <dbReference type="Pfam" id="PF05667"/>
    </source>
</evidence>
<feature type="coiled-coil region" evidence="2">
    <location>
        <begin position="221"/>
        <end position="304"/>
    </location>
</feature>
<dbReference type="PANTHER" id="PTHR15668:SF4">
    <property type="entry name" value="COILED-COIL DOMAIN-CONTAINING PROTEIN 22"/>
    <property type="match status" value="1"/>
</dbReference>
<organism evidence="6 7">
    <name type="scientific">Tripterygium wilfordii</name>
    <name type="common">Thunder God vine</name>
    <dbReference type="NCBI Taxonomy" id="458696"/>
    <lineage>
        <taxon>Eukaryota</taxon>
        <taxon>Viridiplantae</taxon>
        <taxon>Streptophyta</taxon>
        <taxon>Embryophyta</taxon>
        <taxon>Tracheophyta</taxon>
        <taxon>Spermatophyta</taxon>
        <taxon>Magnoliopsida</taxon>
        <taxon>eudicotyledons</taxon>
        <taxon>Gunneridae</taxon>
        <taxon>Pentapetalae</taxon>
        <taxon>rosids</taxon>
        <taxon>fabids</taxon>
        <taxon>Celastrales</taxon>
        <taxon>Celastraceae</taxon>
        <taxon>Tripterygium</taxon>
    </lineage>
</organism>
<comment type="similarity">
    <text evidence="1">Belongs to the CCDC22 family.</text>
</comment>
<dbReference type="Proteomes" id="UP000593562">
    <property type="component" value="Unassembled WGS sequence"/>
</dbReference>
<dbReference type="InterPro" id="IPR008530">
    <property type="entry name" value="CCDC22"/>
</dbReference>
<feature type="coiled-coil region" evidence="2">
    <location>
        <begin position="461"/>
        <end position="505"/>
    </location>
</feature>
<dbReference type="PANTHER" id="PTHR15668">
    <property type="entry name" value="JM1 PROTEIN"/>
    <property type="match status" value="1"/>
</dbReference>
<name>A0A7J7C2Y7_TRIWF</name>
<evidence type="ECO:0000256" key="3">
    <source>
        <dbReference type="SAM" id="MobiDB-lite"/>
    </source>
</evidence>
<dbReference type="OrthoDB" id="10266736at2759"/>
<evidence type="ECO:0000256" key="1">
    <source>
        <dbReference type="ARBA" id="ARBA00006438"/>
    </source>
</evidence>
<accession>A0A7J7C2Y7</accession>
<proteinExistence type="inferred from homology"/>
<dbReference type="AlphaFoldDB" id="A0A7J7C2Y7"/>
<evidence type="ECO:0000259" key="5">
    <source>
        <dbReference type="Pfam" id="PF21674"/>
    </source>
</evidence>
<dbReference type="InParanoid" id="A0A7J7C2Y7"/>
<evidence type="ECO:0000313" key="6">
    <source>
        <dbReference type="EMBL" id="KAF5728478.1"/>
    </source>
</evidence>
<dbReference type="GO" id="GO:0097602">
    <property type="term" value="F:cullin family protein binding"/>
    <property type="evidence" value="ECO:0007669"/>
    <property type="project" value="TreeGrafter"/>
</dbReference>
<feature type="domain" description="CCDC22 N-terminal" evidence="5">
    <location>
        <begin position="1"/>
        <end position="108"/>
    </location>
</feature>
<feature type="compositionally biased region" description="Basic and acidic residues" evidence="3">
    <location>
        <begin position="358"/>
        <end position="367"/>
    </location>
</feature>
<comment type="caution">
    <text evidence="6">The sequence shown here is derived from an EMBL/GenBank/DDBJ whole genome shotgun (WGS) entry which is preliminary data.</text>
</comment>